<evidence type="ECO:0000313" key="3">
    <source>
        <dbReference type="EMBL" id="SDH14714.1"/>
    </source>
</evidence>
<dbReference type="InterPro" id="IPR016181">
    <property type="entry name" value="Acyl_CoA_acyltransferase"/>
</dbReference>
<accession>A0A1G8A1A0</accession>
<evidence type="ECO:0000313" key="2">
    <source>
        <dbReference type="EMBL" id="SDB76788.1"/>
    </source>
</evidence>
<dbReference type="EMBL" id="FNDO01000002">
    <property type="protein sequence ID" value="SDH14714.1"/>
    <property type="molecule type" value="Genomic_DNA"/>
</dbReference>
<dbReference type="Pfam" id="PF00583">
    <property type="entry name" value="Acetyltransf_1"/>
    <property type="match status" value="1"/>
</dbReference>
<gene>
    <name evidence="2" type="ORF">SAMN05192581_101317</name>
    <name evidence="3" type="ORF">SAMN05192582_10027</name>
</gene>
<dbReference type="GO" id="GO:0008080">
    <property type="term" value="F:N-acetyltransferase activity"/>
    <property type="evidence" value="ECO:0007669"/>
    <property type="project" value="InterPro"/>
</dbReference>
<organism evidence="3 4">
    <name type="scientific">Bacteroides ovatus</name>
    <dbReference type="NCBI Taxonomy" id="28116"/>
    <lineage>
        <taxon>Bacteria</taxon>
        <taxon>Pseudomonadati</taxon>
        <taxon>Bacteroidota</taxon>
        <taxon>Bacteroidia</taxon>
        <taxon>Bacteroidales</taxon>
        <taxon>Bacteroidaceae</taxon>
        <taxon>Bacteroides</taxon>
    </lineage>
</organism>
<name>A0A1G8A1A0_BACOV</name>
<dbReference type="NCBIfam" id="TIGR03827">
    <property type="entry name" value="GNAT_ablB"/>
    <property type="match status" value="1"/>
</dbReference>
<dbReference type="Proteomes" id="UP000183670">
    <property type="component" value="Unassembled WGS sequence"/>
</dbReference>
<reference evidence="4 5" key="1">
    <citation type="submission" date="2016-10" db="EMBL/GenBank/DDBJ databases">
        <authorList>
            <person name="de Groot N.N."/>
        </authorList>
    </citation>
    <scope>NUCLEOTIDE SEQUENCE [LARGE SCALE GENOMIC DNA]</scope>
    <source>
        <strain evidence="2 5">NLAE-zl-C500</strain>
        <strain evidence="3 4">NLAE-zl-C57</strain>
    </source>
</reference>
<dbReference type="InterPro" id="IPR000182">
    <property type="entry name" value="GNAT_dom"/>
</dbReference>
<keyword evidence="3" id="KW-0808">Transferase</keyword>
<dbReference type="Proteomes" id="UP000181870">
    <property type="component" value="Unassembled WGS sequence"/>
</dbReference>
<dbReference type="RefSeq" id="WP_074557694.1">
    <property type="nucleotide sequence ID" value="NZ_FMYE01000013.1"/>
</dbReference>
<evidence type="ECO:0000259" key="1">
    <source>
        <dbReference type="PROSITE" id="PS51186"/>
    </source>
</evidence>
<dbReference type="SUPFAM" id="SSF55729">
    <property type="entry name" value="Acyl-CoA N-acyltransferases (Nat)"/>
    <property type="match status" value="1"/>
</dbReference>
<dbReference type="InterPro" id="IPR022525">
    <property type="entry name" value="GNAT_AblB"/>
</dbReference>
<dbReference type="Gene3D" id="3.40.630.30">
    <property type="match status" value="1"/>
</dbReference>
<evidence type="ECO:0000313" key="4">
    <source>
        <dbReference type="Proteomes" id="UP000181870"/>
    </source>
</evidence>
<evidence type="ECO:0000313" key="5">
    <source>
        <dbReference type="Proteomes" id="UP000183670"/>
    </source>
</evidence>
<feature type="domain" description="N-acetyltransferase" evidence="1">
    <location>
        <begin position="137"/>
        <end position="285"/>
    </location>
</feature>
<dbReference type="EMBL" id="FMYE01000013">
    <property type="protein sequence ID" value="SDB76788.1"/>
    <property type="molecule type" value="Genomic_DNA"/>
</dbReference>
<protein>
    <submittedName>
        <fullName evidence="3">Beta-lysine acetyltransferase</fullName>
    </submittedName>
</protein>
<sequence length="287" mass="33031">MKEYRDEMNKPDTIVRLGKGSILQHGKLNDRIYLMKLLKEDIALVFDKIANLVARHGYSKVFCKVPTQIAPLFLAQGYILEGHIPQFYEGKEDAFFVSRFPKTDRRLLNYPHSELETLYQLLQNRIDVKSYLINTEYTIRKLGIKNILEIASLYAETFVSYPFPIYNPSYIAETMGRHVQYFGAFKKNKLVALASAEVDFNAKNAEMTDFATHKTHAGHNLSCSLLEMMEYEMQLQGIMTLYTIARSTSIPMNKTFLRLGYQYAGTLINNTNISGGIESMNLFYKHV</sequence>
<dbReference type="AlphaFoldDB" id="A0A1G8A1A0"/>
<proteinExistence type="predicted"/>
<dbReference type="PROSITE" id="PS51186">
    <property type="entry name" value="GNAT"/>
    <property type="match status" value="1"/>
</dbReference>